<reference evidence="2 3" key="1">
    <citation type="submission" date="2024-09" db="EMBL/GenBank/DDBJ databases">
        <authorList>
            <person name="Sun Q."/>
            <person name="Mori K."/>
        </authorList>
    </citation>
    <scope>NUCLEOTIDE SEQUENCE [LARGE SCALE GENOMIC DNA]</scope>
    <source>
        <strain evidence="2 3">JCM 12520</strain>
    </source>
</reference>
<comment type="caution">
    <text evidence="2">The sequence shown here is derived from an EMBL/GenBank/DDBJ whole genome shotgun (WGS) entry which is preliminary data.</text>
</comment>
<dbReference type="RefSeq" id="WP_344917335.1">
    <property type="nucleotide sequence ID" value="NZ_BAAAYO010000021.1"/>
</dbReference>
<keyword evidence="1" id="KW-0732">Signal</keyword>
<organism evidence="2 3">
    <name type="scientific">Paenibacillus hodogayensis</name>
    <dbReference type="NCBI Taxonomy" id="279208"/>
    <lineage>
        <taxon>Bacteria</taxon>
        <taxon>Bacillati</taxon>
        <taxon>Bacillota</taxon>
        <taxon>Bacilli</taxon>
        <taxon>Bacillales</taxon>
        <taxon>Paenibacillaceae</taxon>
        <taxon>Paenibacillus</taxon>
    </lineage>
</organism>
<evidence type="ECO:0000313" key="3">
    <source>
        <dbReference type="Proteomes" id="UP001589619"/>
    </source>
</evidence>
<sequence length="113" mass="12478">MEKRKGWLSVVCLSALTLLAASCSQNAPAGDKGTSSERGERSLRDQHGAGYAHFLLYVNKMAETKVVTKYDDTVKSQLVQQYLEFAQGKKDVNSALRDAEQAINNKVQEEKGK</sequence>
<protein>
    <recommendedName>
        <fullName evidence="4">Peptidylprolyl isomerase</fullName>
    </recommendedName>
</protein>
<keyword evidence="3" id="KW-1185">Reference proteome</keyword>
<feature type="signal peptide" evidence="1">
    <location>
        <begin position="1"/>
        <end position="29"/>
    </location>
</feature>
<feature type="chain" id="PRO_5045651535" description="Peptidylprolyl isomerase" evidence="1">
    <location>
        <begin position="30"/>
        <end position="113"/>
    </location>
</feature>
<evidence type="ECO:0000313" key="2">
    <source>
        <dbReference type="EMBL" id="MFB9756299.1"/>
    </source>
</evidence>
<name>A0ABV5W6V4_9BACL</name>
<dbReference type="Proteomes" id="UP001589619">
    <property type="component" value="Unassembled WGS sequence"/>
</dbReference>
<evidence type="ECO:0008006" key="4">
    <source>
        <dbReference type="Google" id="ProtNLM"/>
    </source>
</evidence>
<evidence type="ECO:0000256" key="1">
    <source>
        <dbReference type="SAM" id="SignalP"/>
    </source>
</evidence>
<gene>
    <name evidence="2" type="ORF">ACFFNY_32375</name>
</gene>
<proteinExistence type="predicted"/>
<dbReference type="PROSITE" id="PS51257">
    <property type="entry name" value="PROKAR_LIPOPROTEIN"/>
    <property type="match status" value="1"/>
</dbReference>
<accession>A0ABV5W6V4</accession>
<dbReference type="EMBL" id="JBHMAG010000022">
    <property type="protein sequence ID" value="MFB9756299.1"/>
    <property type="molecule type" value="Genomic_DNA"/>
</dbReference>